<comment type="caution">
    <text evidence="5">The sequence shown here is derived from an EMBL/GenBank/DDBJ whole genome shotgun (WGS) entry which is preliminary data.</text>
</comment>
<evidence type="ECO:0000259" key="4">
    <source>
        <dbReference type="PROSITE" id="PS50043"/>
    </source>
</evidence>
<keyword evidence="2" id="KW-0238">DNA-binding</keyword>
<dbReference type="InterPro" id="IPR000792">
    <property type="entry name" value="Tscrpt_reg_LuxR_C"/>
</dbReference>
<accession>A0A0F9HWX6</accession>
<keyword evidence="1" id="KW-0805">Transcription regulation</keyword>
<dbReference type="GO" id="GO:0003677">
    <property type="term" value="F:DNA binding"/>
    <property type="evidence" value="ECO:0007669"/>
    <property type="project" value="UniProtKB-KW"/>
</dbReference>
<reference evidence="5" key="1">
    <citation type="journal article" date="2015" name="Nature">
        <title>Complex archaea that bridge the gap between prokaryotes and eukaryotes.</title>
        <authorList>
            <person name="Spang A."/>
            <person name="Saw J.H."/>
            <person name="Jorgensen S.L."/>
            <person name="Zaremba-Niedzwiedzka K."/>
            <person name="Martijn J."/>
            <person name="Lind A.E."/>
            <person name="van Eijk R."/>
            <person name="Schleper C."/>
            <person name="Guy L."/>
            <person name="Ettema T.J."/>
        </authorList>
    </citation>
    <scope>NUCLEOTIDE SEQUENCE</scope>
</reference>
<dbReference type="PRINTS" id="PR00038">
    <property type="entry name" value="HTHLUXR"/>
</dbReference>
<protein>
    <recommendedName>
        <fullName evidence="4">HTH luxR-type domain-containing protein</fullName>
    </recommendedName>
</protein>
<gene>
    <name evidence="5" type="ORF">LCGC14_2013290</name>
</gene>
<dbReference type="PROSITE" id="PS50043">
    <property type="entry name" value="HTH_LUXR_2"/>
    <property type="match status" value="1"/>
</dbReference>
<dbReference type="PANTHER" id="PTHR44688">
    <property type="entry name" value="DNA-BINDING TRANSCRIPTIONAL ACTIVATOR DEVR_DOSR"/>
    <property type="match status" value="1"/>
</dbReference>
<name>A0A0F9HWX6_9ZZZZ</name>
<dbReference type="InterPro" id="IPR005143">
    <property type="entry name" value="TF_LuxR_autoind-bd_dom"/>
</dbReference>
<dbReference type="Pfam" id="PF03472">
    <property type="entry name" value="Autoind_bind"/>
    <property type="match status" value="1"/>
</dbReference>
<organism evidence="5">
    <name type="scientific">marine sediment metagenome</name>
    <dbReference type="NCBI Taxonomy" id="412755"/>
    <lineage>
        <taxon>unclassified sequences</taxon>
        <taxon>metagenomes</taxon>
        <taxon>ecological metagenomes</taxon>
    </lineage>
</organism>
<dbReference type="SMART" id="SM00421">
    <property type="entry name" value="HTH_LUXR"/>
    <property type="match status" value="1"/>
</dbReference>
<dbReference type="InterPro" id="IPR016032">
    <property type="entry name" value="Sig_transdc_resp-reg_C-effctor"/>
</dbReference>
<dbReference type="Gene3D" id="3.30.450.80">
    <property type="entry name" value="Transcription factor LuxR-like, autoinducer-binding domain"/>
    <property type="match status" value="1"/>
</dbReference>
<dbReference type="AlphaFoldDB" id="A0A0F9HWX6"/>
<evidence type="ECO:0000256" key="1">
    <source>
        <dbReference type="ARBA" id="ARBA00023015"/>
    </source>
</evidence>
<sequence>MQQRLDDIIDTIRQVDTREALGDTIVGLRDSFEVEHLVYHSVNGEGVEYASSTYPDNWVTHYLGEGYSRIDPVVQASLRQFAPVEWHMLDWSVKSARSFLGEATDAGIGNQGLSMPIRGPKGQFALFTVCDRASNDRWDTYRAEHAANLINVAHFVNQKALDLDPVTKADPAPKLSPREIDALTLLAIGLSRGRAAETLSISEHTLRVYIEGARFKLGAQNTTHAVALALTHELISI</sequence>
<evidence type="ECO:0000256" key="3">
    <source>
        <dbReference type="ARBA" id="ARBA00023163"/>
    </source>
</evidence>
<dbReference type="Gene3D" id="1.10.10.10">
    <property type="entry name" value="Winged helix-like DNA-binding domain superfamily/Winged helix DNA-binding domain"/>
    <property type="match status" value="1"/>
</dbReference>
<feature type="domain" description="HTH luxR-type" evidence="4">
    <location>
        <begin position="168"/>
        <end position="233"/>
    </location>
</feature>
<proteinExistence type="predicted"/>
<dbReference type="EMBL" id="LAZR01023124">
    <property type="protein sequence ID" value="KKL79592.1"/>
    <property type="molecule type" value="Genomic_DNA"/>
</dbReference>
<dbReference type="InterPro" id="IPR036693">
    <property type="entry name" value="TF_LuxR_autoind-bd_dom_sf"/>
</dbReference>
<dbReference type="Pfam" id="PF00196">
    <property type="entry name" value="GerE"/>
    <property type="match status" value="1"/>
</dbReference>
<dbReference type="InterPro" id="IPR036388">
    <property type="entry name" value="WH-like_DNA-bd_sf"/>
</dbReference>
<dbReference type="CDD" id="cd06170">
    <property type="entry name" value="LuxR_C_like"/>
    <property type="match status" value="1"/>
</dbReference>
<dbReference type="SUPFAM" id="SSF46894">
    <property type="entry name" value="C-terminal effector domain of the bipartite response regulators"/>
    <property type="match status" value="1"/>
</dbReference>
<evidence type="ECO:0000256" key="2">
    <source>
        <dbReference type="ARBA" id="ARBA00023125"/>
    </source>
</evidence>
<dbReference type="SUPFAM" id="SSF75516">
    <property type="entry name" value="Pheromone-binding domain of LuxR-like quorum-sensing transcription factors"/>
    <property type="match status" value="1"/>
</dbReference>
<dbReference type="GO" id="GO:0006355">
    <property type="term" value="P:regulation of DNA-templated transcription"/>
    <property type="evidence" value="ECO:0007669"/>
    <property type="project" value="InterPro"/>
</dbReference>
<evidence type="ECO:0000313" key="5">
    <source>
        <dbReference type="EMBL" id="KKL79592.1"/>
    </source>
</evidence>
<keyword evidence="3" id="KW-0804">Transcription</keyword>
<dbReference type="PANTHER" id="PTHR44688:SF16">
    <property type="entry name" value="DNA-BINDING TRANSCRIPTIONAL ACTIVATOR DEVR_DOSR"/>
    <property type="match status" value="1"/>
</dbReference>